<comment type="caution">
    <text evidence="4">The sequence shown here is derived from an EMBL/GenBank/DDBJ whole genome shotgun (WGS) entry which is preliminary data.</text>
</comment>
<dbReference type="EMBL" id="BART01029686">
    <property type="protein sequence ID" value="GAH09663.1"/>
    <property type="molecule type" value="Genomic_DNA"/>
</dbReference>
<evidence type="ECO:0000256" key="2">
    <source>
        <dbReference type="ARBA" id="ARBA00022840"/>
    </source>
</evidence>
<feature type="domain" description="Bacterial type II secretion system protein E" evidence="3">
    <location>
        <begin position="9"/>
        <end position="257"/>
    </location>
</feature>
<gene>
    <name evidence="4" type="ORF">S01H4_52035</name>
</gene>
<accession>X1ELY1</accession>
<dbReference type="GO" id="GO:0005886">
    <property type="term" value="C:plasma membrane"/>
    <property type="evidence" value="ECO:0007669"/>
    <property type="project" value="TreeGrafter"/>
</dbReference>
<name>X1ELY1_9ZZZZ</name>
<evidence type="ECO:0000256" key="1">
    <source>
        <dbReference type="ARBA" id="ARBA00022741"/>
    </source>
</evidence>
<keyword evidence="2" id="KW-0067">ATP-binding</keyword>
<dbReference type="GO" id="GO:0016887">
    <property type="term" value="F:ATP hydrolysis activity"/>
    <property type="evidence" value="ECO:0007669"/>
    <property type="project" value="TreeGrafter"/>
</dbReference>
<dbReference type="PANTHER" id="PTHR30258:SF2">
    <property type="entry name" value="COMG OPERON PROTEIN 1"/>
    <property type="match status" value="1"/>
</dbReference>
<protein>
    <recommendedName>
        <fullName evidence="3">Bacterial type II secretion system protein E domain-containing protein</fullName>
    </recommendedName>
</protein>
<dbReference type="Pfam" id="PF00437">
    <property type="entry name" value="T2SSE"/>
    <property type="match status" value="1"/>
</dbReference>
<keyword evidence="1" id="KW-0547">Nucleotide-binding</keyword>
<evidence type="ECO:0000313" key="4">
    <source>
        <dbReference type="EMBL" id="GAH09663.1"/>
    </source>
</evidence>
<feature type="non-terminal residue" evidence="4">
    <location>
        <position position="266"/>
    </location>
</feature>
<dbReference type="Gene3D" id="3.40.50.300">
    <property type="entry name" value="P-loop containing nucleotide triphosphate hydrolases"/>
    <property type="match status" value="1"/>
</dbReference>
<dbReference type="AlphaFoldDB" id="X1ELY1"/>
<evidence type="ECO:0000259" key="3">
    <source>
        <dbReference type="Pfam" id="PF00437"/>
    </source>
</evidence>
<dbReference type="InterPro" id="IPR001482">
    <property type="entry name" value="T2SS/T4SS_dom"/>
</dbReference>
<proteinExistence type="predicted"/>
<dbReference type="GO" id="GO:0005524">
    <property type="term" value="F:ATP binding"/>
    <property type="evidence" value="ECO:0007669"/>
    <property type="project" value="UniProtKB-KW"/>
</dbReference>
<dbReference type="InterPro" id="IPR027417">
    <property type="entry name" value="P-loop_NTPase"/>
</dbReference>
<reference evidence="4" key="1">
    <citation type="journal article" date="2014" name="Front. Microbiol.">
        <title>High frequency of phylogenetically diverse reductive dehalogenase-homologous genes in deep subseafloor sedimentary metagenomes.</title>
        <authorList>
            <person name="Kawai M."/>
            <person name="Futagami T."/>
            <person name="Toyoda A."/>
            <person name="Takaki Y."/>
            <person name="Nishi S."/>
            <person name="Hori S."/>
            <person name="Arai W."/>
            <person name="Tsubouchi T."/>
            <person name="Morono Y."/>
            <person name="Uchiyama I."/>
            <person name="Ito T."/>
            <person name="Fujiyama A."/>
            <person name="Inagaki F."/>
            <person name="Takami H."/>
        </authorList>
    </citation>
    <scope>NUCLEOTIDE SEQUENCE</scope>
    <source>
        <strain evidence="4">Expedition CK06-06</strain>
    </source>
</reference>
<sequence>FFGYKAAYEIFTDVNWRRANSIMFSPTSEYYNVDYYVDGAQLKQPTIPRDQMEFFIHFLKDLADLDVNEKRKPQKGKFKIRQDKENTEWEVATAGSTAGEQIRLKQIMQQKIARLTEIGLMPRQYEQLNKMRKLKQGLFIVTGPKKTGVTTTFYALLQNHDAFLNSIGTLERRLSAELPNITQNVFTLSDTGTTTYAKKLEAIVRMGLDIVGIADCENAETAQVACAAAKDGKIVYVTLKADNVLRALGKWMKLVGDRNLATENLL</sequence>
<feature type="non-terminal residue" evidence="4">
    <location>
        <position position="1"/>
    </location>
</feature>
<dbReference type="SUPFAM" id="SSF52540">
    <property type="entry name" value="P-loop containing nucleoside triphosphate hydrolases"/>
    <property type="match status" value="1"/>
</dbReference>
<organism evidence="4">
    <name type="scientific">marine sediment metagenome</name>
    <dbReference type="NCBI Taxonomy" id="412755"/>
    <lineage>
        <taxon>unclassified sequences</taxon>
        <taxon>metagenomes</taxon>
        <taxon>ecological metagenomes</taxon>
    </lineage>
</organism>
<dbReference type="PANTHER" id="PTHR30258">
    <property type="entry name" value="TYPE II SECRETION SYSTEM PROTEIN GSPE-RELATED"/>
    <property type="match status" value="1"/>
</dbReference>
<dbReference type="Gene3D" id="3.30.450.90">
    <property type="match status" value="1"/>
</dbReference>